<evidence type="ECO:0000313" key="2">
    <source>
        <dbReference type="Proteomes" id="UP001456344"/>
    </source>
</evidence>
<organism evidence="1 2">
    <name type="scientific">Amycolatopsis coloradensis</name>
    <dbReference type="NCBI Taxonomy" id="76021"/>
    <lineage>
        <taxon>Bacteria</taxon>
        <taxon>Bacillati</taxon>
        <taxon>Actinomycetota</taxon>
        <taxon>Actinomycetes</taxon>
        <taxon>Pseudonocardiales</taxon>
        <taxon>Pseudonocardiaceae</taxon>
        <taxon>Amycolatopsis</taxon>
    </lineage>
</organism>
<name>A0ACD5B8E1_9PSEU</name>
<sequence length="140" mass="14804">MTETLNQAAFFAALSVHINAHPDLAELASVSSSRSTLQVSSEEGITAAIAWAHTLSGDNAVGLTAHPGGCTGVTITGTMAGHRVEVFTVDYDRLHELLPPDVGQPNFQRTLTLTLHDLETHLASGRPEHLAAQAEAEGER</sequence>
<protein>
    <submittedName>
        <fullName evidence="1">Uncharacterized protein</fullName>
    </submittedName>
</protein>
<accession>A0ACD5B8E1</accession>
<proteinExistence type="predicted"/>
<keyword evidence="2" id="KW-1185">Reference proteome</keyword>
<evidence type="ECO:0000313" key="1">
    <source>
        <dbReference type="EMBL" id="WYW15643.1"/>
    </source>
</evidence>
<gene>
    <name evidence="1" type="ORF">LCL61_08775</name>
</gene>
<dbReference type="Proteomes" id="UP001456344">
    <property type="component" value="Chromosome"/>
</dbReference>
<dbReference type="EMBL" id="CP150484">
    <property type="protein sequence ID" value="WYW15643.1"/>
    <property type="molecule type" value="Genomic_DNA"/>
</dbReference>
<reference evidence="1" key="1">
    <citation type="submission" date="2023-10" db="EMBL/GenBank/DDBJ databases">
        <title>Whole genome sequencing of actinobacterial strain Amycolatopsis sp. (BCA-696) identifies the underlying plant growth-promoting genes.</title>
        <authorList>
            <person name="Gandham P."/>
            <person name="Vadla N."/>
            <person name="Saji A."/>
            <person name="Srinivas V."/>
            <person name="Ruperao P."/>
            <person name="Selvanayagam S."/>
            <person name="Saxena R.K."/>
            <person name="Rathore A."/>
            <person name="Gopalakrishnan S."/>
            <person name="Thakur V."/>
        </authorList>
    </citation>
    <scope>NUCLEOTIDE SEQUENCE</scope>
    <source>
        <strain evidence="1">BCA-696</strain>
    </source>
</reference>